<keyword evidence="3" id="KW-1185">Reference proteome</keyword>
<keyword evidence="1" id="KW-0472">Membrane</keyword>
<comment type="caution">
    <text evidence="2">The sequence shown here is derived from an EMBL/GenBank/DDBJ whole genome shotgun (WGS) entry which is preliminary data.</text>
</comment>
<keyword evidence="1" id="KW-1133">Transmembrane helix</keyword>
<dbReference type="EMBL" id="JAVRHY010000003">
    <property type="protein sequence ID" value="MDT0617583.1"/>
    <property type="molecule type" value="Genomic_DNA"/>
</dbReference>
<dbReference type="Proteomes" id="UP001259982">
    <property type="component" value="Unassembled WGS sequence"/>
</dbReference>
<feature type="transmembrane region" description="Helical" evidence="1">
    <location>
        <begin position="27"/>
        <end position="48"/>
    </location>
</feature>
<gene>
    <name evidence="2" type="ORF">RM531_03780</name>
</gene>
<sequence length="69" mass="7176">MMTYLRMLIGLFEVRAGNARLQGGATLIEYALIISAIAVVVLLGSLAVTGNLTTFFDNLGGELDATGGT</sequence>
<proteinExistence type="predicted"/>
<evidence type="ECO:0000313" key="2">
    <source>
        <dbReference type="EMBL" id="MDT0617583.1"/>
    </source>
</evidence>
<organism evidence="2 3">
    <name type="scientific">Spectribacter acetivorans</name>
    <dbReference type="NCBI Taxonomy" id="3075603"/>
    <lineage>
        <taxon>Bacteria</taxon>
        <taxon>Pseudomonadati</taxon>
        <taxon>Pseudomonadota</taxon>
        <taxon>Gammaproteobacteria</taxon>
        <taxon>Salinisphaerales</taxon>
        <taxon>Salinisphaeraceae</taxon>
        <taxon>Spectribacter</taxon>
    </lineage>
</organism>
<evidence type="ECO:0000256" key="1">
    <source>
        <dbReference type="SAM" id="Phobius"/>
    </source>
</evidence>
<protein>
    <submittedName>
        <fullName evidence="2">Flp family type IVb pilin</fullName>
    </submittedName>
</protein>
<name>A0ABU3B5W6_9GAMM</name>
<keyword evidence="1" id="KW-0812">Transmembrane</keyword>
<dbReference type="Pfam" id="PF04964">
    <property type="entry name" value="Flp_Fap"/>
    <property type="match status" value="1"/>
</dbReference>
<reference evidence="2 3" key="1">
    <citation type="submission" date="2023-09" db="EMBL/GenBank/DDBJ databases">
        <authorList>
            <person name="Rey-Velasco X."/>
        </authorList>
    </citation>
    <scope>NUCLEOTIDE SEQUENCE [LARGE SCALE GENOMIC DNA]</scope>
    <source>
        <strain evidence="2 3">P385</strain>
    </source>
</reference>
<evidence type="ECO:0000313" key="3">
    <source>
        <dbReference type="Proteomes" id="UP001259982"/>
    </source>
</evidence>
<dbReference type="RefSeq" id="WP_311657431.1">
    <property type="nucleotide sequence ID" value="NZ_JAVRHY010000003.1"/>
</dbReference>
<accession>A0ABU3B5W6</accession>
<dbReference type="InterPro" id="IPR007047">
    <property type="entry name" value="Flp_Fap"/>
</dbReference>